<sequence length="110" mass="12613">MTFFEGELDITKKIKMIEKLKSSLLSQVADLYSSMADDDNSKEESYLDILSDILILTYLLSNKLGTSNEALDIRVLNKLKIAMLGSKDHYTDWDRELGELSRHLLKSRNL</sequence>
<proteinExistence type="predicted"/>
<dbReference type="EMBL" id="SMAL01000009">
    <property type="protein sequence ID" value="TCT13136.1"/>
    <property type="molecule type" value="Genomic_DNA"/>
</dbReference>
<dbReference type="GO" id="GO:0009143">
    <property type="term" value="P:nucleoside triphosphate catabolic process"/>
    <property type="evidence" value="ECO:0007669"/>
    <property type="project" value="InterPro"/>
</dbReference>
<dbReference type="GO" id="GO:0047429">
    <property type="term" value="F:nucleoside triphosphate diphosphatase activity"/>
    <property type="evidence" value="ECO:0007669"/>
    <property type="project" value="InterPro"/>
</dbReference>
<gene>
    <name evidence="1" type="ORF">EDC18_10999</name>
</gene>
<keyword evidence="1" id="KW-0378">Hydrolase</keyword>
<dbReference type="AlphaFoldDB" id="A0A4R3MMC5"/>
<protein>
    <submittedName>
        <fullName evidence="1">MazG-like nucleotide pyrophosphohydrolase family protein</fullName>
    </submittedName>
</protein>
<comment type="caution">
    <text evidence="1">The sequence shown here is derived from an EMBL/GenBank/DDBJ whole genome shotgun (WGS) entry which is preliminary data.</text>
</comment>
<keyword evidence="2" id="KW-1185">Reference proteome</keyword>
<dbReference type="OrthoDB" id="2381770at2"/>
<reference evidence="1 2" key="1">
    <citation type="submission" date="2019-03" db="EMBL/GenBank/DDBJ databases">
        <title>Genomic Encyclopedia of Type Strains, Phase IV (KMG-IV): sequencing the most valuable type-strain genomes for metagenomic binning, comparative biology and taxonomic classification.</title>
        <authorList>
            <person name="Goeker M."/>
        </authorList>
    </citation>
    <scope>NUCLEOTIDE SEQUENCE [LARGE SCALE GENOMIC DNA]</scope>
    <source>
        <strain evidence="1 2">DSM 24629</strain>
    </source>
</reference>
<dbReference type="Proteomes" id="UP000294902">
    <property type="component" value="Unassembled WGS sequence"/>
</dbReference>
<name>A0A4R3MMC5_9FIRM</name>
<accession>A0A4R3MMC5</accession>
<organism evidence="1 2">
    <name type="scientific">Natranaerovirga pectinivora</name>
    <dbReference type="NCBI Taxonomy" id="682400"/>
    <lineage>
        <taxon>Bacteria</taxon>
        <taxon>Bacillati</taxon>
        <taxon>Bacillota</taxon>
        <taxon>Clostridia</taxon>
        <taxon>Lachnospirales</taxon>
        <taxon>Natranaerovirgaceae</taxon>
        <taxon>Natranaerovirga</taxon>
    </lineage>
</organism>
<dbReference type="InterPro" id="IPR025984">
    <property type="entry name" value="DCTPP"/>
</dbReference>
<dbReference type="RefSeq" id="WP_132253471.1">
    <property type="nucleotide sequence ID" value="NZ_SMAL01000009.1"/>
</dbReference>
<evidence type="ECO:0000313" key="2">
    <source>
        <dbReference type="Proteomes" id="UP000294902"/>
    </source>
</evidence>
<evidence type="ECO:0000313" key="1">
    <source>
        <dbReference type="EMBL" id="TCT13136.1"/>
    </source>
</evidence>
<dbReference type="Pfam" id="PF12643">
    <property type="entry name" value="MazG-like"/>
    <property type="match status" value="1"/>
</dbReference>